<reference evidence="5 6" key="1">
    <citation type="journal article" date="2022" name="ISME Commun">
        <title>Vulcanimicrobium alpinus gen. nov. sp. nov., the first cultivated representative of the candidate phylum 'Eremiobacterota', is a metabolically versatile aerobic anoxygenic phototroph.</title>
        <authorList>
            <person name="Yabe S."/>
            <person name="Muto K."/>
            <person name="Abe K."/>
            <person name="Yokota A."/>
            <person name="Staudigel H."/>
            <person name="Tebo B.M."/>
        </authorList>
    </citation>
    <scope>NUCLEOTIDE SEQUENCE [LARGE SCALE GENOMIC DNA]</scope>
    <source>
        <strain evidence="5 6">WC8-2</strain>
    </source>
</reference>
<dbReference type="Gene3D" id="3.40.50.300">
    <property type="entry name" value="P-loop containing nucleotide triphosphate hydrolases"/>
    <property type="match status" value="1"/>
</dbReference>
<dbReference type="AlphaFoldDB" id="A0AAN1XW74"/>
<dbReference type="PANTHER" id="PTHR45772">
    <property type="entry name" value="CONSERVED COMPONENT OF ABC TRANSPORTER FOR NATURAL AMINO ACIDS-RELATED"/>
    <property type="match status" value="1"/>
</dbReference>
<dbReference type="GO" id="GO:0005886">
    <property type="term" value="C:plasma membrane"/>
    <property type="evidence" value="ECO:0007669"/>
    <property type="project" value="TreeGrafter"/>
</dbReference>
<keyword evidence="6" id="KW-1185">Reference proteome</keyword>
<evidence type="ECO:0000256" key="3">
    <source>
        <dbReference type="ARBA" id="ARBA00022840"/>
    </source>
</evidence>
<dbReference type="KEGG" id="vab:WPS_18020"/>
<dbReference type="InterPro" id="IPR003593">
    <property type="entry name" value="AAA+_ATPase"/>
</dbReference>
<accession>A0AAN1XW74</accession>
<proteinExistence type="predicted"/>
<keyword evidence="2" id="KW-0547">Nucleotide-binding</keyword>
<dbReference type="GO" id="GO:0005524">
    <property type="term" value="F:ATP binding"/>
    <property type="evidence" value="ECO:0007669"/>
    <property type="project" value="UniProtKB-KW"/>
</dbReference>
<dbReference type="InterPro" id="IPR051120">
    <property type="entry name" value="ABC_AA/LPS_Transport"/>
</dbReference>
<evidence type="ECO:0000313" key="6">
    <source>
        <dbReference type="Proteomes" id="UP001317532"/>
    </source>
</evidence>
<evidence type="ECO:0000259" key="4">
    <source>
        <dbReference type="PROSITE" id="PS50893"/>
    </source>
</evidence>
<dbReference type="RefSeq" id="WP_317997478.1">
    <property type="nucleotide sequence ID" value="NZ_AP025523.1"/>
</dbReference>
<protein>
    <submittedName>
        <fullName evidence="5">ABC transporter ATP-binding protein</fullName>
    </submittedName>
</protein>
<dbReference type="GO" id="GO:0016887">
    <property type="term" value="F:ATP hydrolysis activity"/>
    <property type="evidence" value="ECO:0007669"/>
    <property type="project" value="InterPro"/>
</dbReference>
<dbReference type="InterPro" id="IPR032823">
    <property type="entry name" value="BCA_ABC_TP_C"/>
</dbReference>
<dbReference type="SUPFAM" id="SSF52540">
    <property type="entry name" value="P-loop containing nucleoside triphosphate hydrolases"/>
    <property type="match status" value="1"/>
</dbReference>
<evidence type="ECO:0000313" key="5">
    <source>
        <dbReference type="EMBL" id="BDE06526.1"/>
    </source>
</evidence>
<dbReference type="InterPro" id="IPR003439">
    <property type="entry name" value="ABC_transporter-like_ATP-bd"/>
</dbReference>
<keyword evidence="1" id="KW-0813">Transport</keyword>
<dbReference type="SMART" id="SM00382">
    <property type="entry name" value="AAA"/>
    <property type="match status" value="1"/>
</dbReference>
<dbReference type="Pfam" id="PF00005">
    <property type="entry name" value="ABC_tran"/>
    <property type="match status" value="1"/>
</dbReference>
<organism evidence="5 6">
    <name type="scientific">Vulcanimicrobium alpinum</name>
    <dbReference type="NCBI Taxonomy" id="3016050"/>
    <lineage>
        <taxon>Bacteria</taxon>
        <taxon>Bacillati</taxon>
        <taxon>Vulcanimicrobiota</taxon>
        <taxon>Vulcanimicrobiia</taxon>
        <taxon>Vulcanimicrobiales</taxon>
        <taxon>Vulcanimicrobiaceae</taxon>
        <taxon>Vulcanimicrobium</taxon>
    </lineage>
</organism>
<dbReference type="CDD" id="cd03219">
    <property type="entry name" value="ABC_Mj1267_LivG_branched"/>
    <property type="match status" value="1"/>
</dbReference>
<evidence type="ECO:0000256" key="2">
    <source>
        <dbReference type="ARBA" id="ARBA00022741"/>
    </source>
</evidence>
<dbReference type="PANTHER" id="PTHR45772:SF3">
    <property type="entry name" value="ABC TRANSPORTER ATP-BINDING PROTEIN"/>
    <property type="match status" value="1"/>
</dbReference>
<evidence type="ECO:0000256" key="1">
    <source>
        <dbReference type="ARBA" id="ARBA00022448"/>
    </source>
</evidence>
<keyword evidence="3 5" id="KW-0067">ATP-binding</keyword>
<feature type="domain" description="ABC transporter" evidence="4">
    <location>
        <begin position="6"/>
        <end position="247"/>
    </location>
</feature>
<sequence>MAEPILQARDVAKVYAGFRALDGVSIEVAENAVHAIIGPNGAGKTTFFNVLSGFAPATAGSVRFRGTEIANLDPAAIARMGMVRSFQINSVFPHLTVLDNVKIALQARTELSRRLLASPRVTAVLDDPARAALDAVGLDAERELLAVNLPYGHKRSLELAIALSQDPAVLLLDEPTAGMGVEDIERTVGLVKRIAPGRTIVLVEHNLRVVADLCDRVTVMQRGRVLVEGTYDDVRNDERVVTAYLGGGHH</sequence>
<gene>
    <name evidence="5" type="ORF">WPS_18020</name>
</gene>
<dbReference type="Pfam" id="PF12399">
    <property type="entry name" value="BCA_ABC_TP_C"/>
    <property type="match status" value="1"/>
</dbReference>
<dbReference type="PROSITE" id="PS50893">
    <property type="entry name" value="ABC_TRANSPORTER_2"/>
    <property type="match status" value="1"/>
</dbReference>
<dbReference type="EMBL" id="AP025523">
    <property type="protein sequence ID" value="BDE06526.1"/>
    <property type="molecule type" value="Genomic_DNA"/>
</dbReference>
<dbReference type="InterPro" id="IPR027417">
    <property type="entry name" value="P-loop_NTPase"/>
</dbReference>
<name>A0AAN1XW74_UNVUL</name>
<dbReference type="Proteomes" id="UP001317532">
    <property type="component" value="Chromosome"/>
</dbReference>